<proteinExistence type="predicted"/>
<name>A0A0V0GQ45_SOLCH</name>
<accession>A0A0V0GQ45</accession>
<dbReference type="AlphaFoldDB" id="A0A0V0GQ45"/>
<sequence length="92" mass="9790">IGANRCVGSPFSSWVVGFYLPEDAGSSVGAGYFTPPTKRKLSCCQLPENTGTNSQFTGKMRGNDSNGTEDEIKSPYILVVSGIVFHKSLVNA</sequence>
<evidence type="ECO:0000313" key="1">
    <source>
        <dbReference type="EMBL" id="JAP10356.1"/>
    </source>
</evidence>
<reference evidence="1" key="1">
    <citation type="submission" date="2015-12" db="EMBL/GenBank/DDBJ databases">
        <title>Gene expression during late stages of embryo sac development: a critical building block for successful pollen-pistil interactions.</title>
        <authorList>
            <person name="Liu Y."/>
            <person name="Joly V."/>
            <person name="Sabar M."/>
            <person name="Matton D.P."/>
        </authorList>
    </citation>
    <scope>NUCLEOTIDE SEQUENCE</scope>
</reference>
<dbReference type="EMBL" id="GEDG01033261">
    <property type="protein sequence ID" value="JAP10356.1"/>
    <property type="molecule type" value="Transcribed_RNA"/>
</dbReference>
<organism evidence="1">
    <name type="scientific">Solanum chacoense</name>
    <name type="common">Chaco potato</name>
    <dbReference type="NCBI Taxonomy" id="4108"/>
    <lineage>
        <taxon>Eukaryota</taxon>
        <taxon>Viridiplantae</taxon>
        <taxon>Streptophyta</taxon>
        <taxon>Embryophyta</taxon>
        <taxon>Tracheophyta</taxon>
        <taxon>Spermatophyta</taxon>
        <taxon>Magnoliopsida</taxon>
        <taxon>eudicotyledons</taxon>
        <taxon>Gunneridae</taxon>
        <taxon>Pentapetalae</taxon>
        <taxon>asterids</taxon>
        <taxon>lamiids</taxon>
        <taxon>Solanales</taxon>
        <taxon>Solanaceae</taxon>
        <taxon>Solanoideae</taxon>
        <taxon>Solaneae</taxon>
        <taxon>Solanum</taxon>
    </lineage>
</organism>
<protein>
    <submittedName>
        <fullName evidence="1">Putative ovule protein</fullName>
    </submittedName>
</protein>
<feature type="non-terminal residue" evidence="1">
    <location>
        <position position="1"/>
    </location>
</feature>